<reference evidence="2 3" key="1">
    <citation type="submission" date="2023-01" db="EMBL/GenBank/DDBJ databases">
        <title>Bacillus changyiensis sp. nov., isolated from a coastal deposit.</title>
        <authorList>
            <person name="Xiao G."/>
            <person name="Lai Q."/>
            <person name="Hu Z."/>
            <person name="Shao Z."/>
        </authorList>
    </citation>
    <scope>NUCLEOTIDE SEQUENCE [LARGE SCALE GENOMIC DNA]</scope>
    <source>
        <strain evidence="2 3">CLL-7-23</strain>
    </source>
</reference>
<dbReference type="Proteomes" id="UP001211894">
    <property type="component" value="Unassembled WGS sequence"/>
</dbReference>
<dbReference type="InterPro" id="IPR048427">
    <property type="entry name" value="YpoC"/>
</dbReference>
<comment type="caution">
    <text evidence="2">The sequence shown here is derived from an EMBL/GenBank/DDBJ whole genome shotgun (WGS) entry which is preliminary data.</text>
</comment>
<dbReference type="EMBL" id="JAQKAB010000002">
    <property type="protein sequence ID" value="MDA7025606.1"/>
    <property type="molecule type" value="Genomic_DNA"/>
</dbReference>
<keyword evidence="3" id="KW-1185">Reference proteome</keyword>
<protein>
    <recommendedName>
        <fullName evidence="1">YpoC-like domain-containing protein</fullName>
    </recommendedName>
</protein>
<dbReference type="Pfam" id="PF21747">
    <property type="entry name" value="YpoC"/>
    <property type="match status" value="1"/>
</dbReference>
<gene>
    <name evidence="2" type="ORF">PJ311_03145</name>
</gene>
<feature type="domain" description="YpoC-like" evidence="1">
    <location>
        <begin position="52"/>
        <end position="162"/>
    </location>
</feature>
<evidence type="ECO:0000313" key="3">
    <source>
        <dbReference type="Proteomes" id="UP001211894"/>
    </source>
</evidence>
<proteinExistence type="predicted"/>
<evidence type="ECO:0000259" key="1">
    <source>
        <dbReference type="Pfam" id="PF21747"/>
    </source>
</evidence>
<evidence type="ECO:0000313" key="2">
    <source>
        <dbReference type="EMBL" id="MDA7025606.1"/>
    </source>
</evidence>
<organism evidence="2 3">
    <name type="scientific">Bacillus changyiensis</name>
    <dbReference type="NCBI Taxonomy" id="3004103"/>
    <lineage>
        <taxon>Bacteria</taxon>
        <taxon>Bacillati</taxon>
        <taxon>Bacillota</taxon>
        <taxon>Bacilli</taxon>
        <taxon>Bacillales</taxon>
        <taxon>Bacillaceae</taxon>
        <taxon>Bacillus</taxon>
    </lineage>
</organism>
<accession>A0ABT4WZX7</accession>
<dbReference type="RefSeq" id="WP_271339462.1">
    <property type="nucleotide sequence ID" value="NZ_JAQKAB010000002.1"/>
</dbReference>
<name>A0ABT4WZX7_9BACI</name>
<sequence>MTNDLLLDTFAKKLREKSIDSQETRAILLENPLYFDFSLKEGAVKPWEHPQEWLPLLFQTWEERKKRLLPVFQTRKSRCSQDEMLTGVCCFIASLYWTMGKPVTTLAWKTLIQENFPAKPINWAERLEFILLKPTQYHCFIQLDELFTEMKKQFYKYVVMNKL</sequence>